<sequence>MTDDKDETRLTLELALLTLLESHTLETITPQEVVTVAEVPIEAFNARFSSVRQLNDVIFTTIKQALMQTAQTESEDGPVSVKKTISSLLAYSDTHRELLRLVCKTAEGRQLITALADKATKSLKGIAKQYPISTVSIAKLSYLVYAATGVMIQWVSGSLQLTRHQMGPYLHNLVML</sequence>
<protein>
    <recommendedName>
        <fullName evidence="3">HTH tetR-type domain-containing protein</fullName>
    </recommendedName>
</protein>
<dbReference type="Proteomes" id="UP000093267">
    <property type="component" value="Chromosome"/>
</dbReference>
<keyword evidence="2" id="KW-1185">Reference proteome</keyword>
<dbReference type="Gene3D" id="1.10.357.10">
    <property type="entry name" value="Tetracycline Repressor, domain 2"/>
    <property type="match status" value="1"/>
</dbReference>
<dbReference type="AlphaFoldDB" id="A0A1B2IUN0"/>
<dbReference type="RefSeq" id="WP_065900822.1">
    <property type="nucleotide sequence ID" value="NZ_CP014912.1"/>
</dbReference>
<dbReference type="EMBL" id="CP014924">
    <property type="protein sequence ID" value="ANZ65729.1"/>
    <property type="molecule type" value="Genomic_DNA"/>
</dbReference>
<dbReference type="KEGG" id="lpd:AYR62_02665"/>
<dbReference type="OrthoDB" id="9915601at2"/>
<accession>A0A1B2IUN0</accession>
<organism evidence="1 2">
    <name type="scientific">Secundilactobacillus paracollinoides</name>
    <dbReference type="NCBI Taxonomy" id="240427"/>
    <lineage>
        <taxon>Bacteria</taxon>
        <taxon>Bacillati</taxon>
        <taxon>Bacillota</taxon>
        <taxon>Bacilli</taxon>
        <taxon>Lactobacillales</taxon>
        <taxon>Lactobacillaceae</taxon>
        <taxon>Secundilactobacillus</taxon>
    </lineage>
</organism>
<gene>
    <name evidence="1" type="ORF">AYR63_00255</name>
</gene>
<reference evidence="1 2" key="1">
    <citation type="submission" date="2016-03" db="EMBL/GenBank/DDBJ databases">
        <title>Pediococcus and Lactobacillus from brewery environment - whole genome sequencing and assembly.</title>
        <authorList>
            <person name="Behr J."/>
            <person name="Geissler A.J."/>
            <person name="Vogel R.F."/>
        </authorList>
    </citation>
    <scope>NUCLEOTIDE SEQUENCE [LARGE SCALE GENOMIC DNA]</scope>
    <source>
        <strain evidence="1 2">TMW 1.1995</strain>
    </source>
</reference>
<name>A0A1B2IUN0_9LACO</name>
<evidence type="ECO:0000313" key="1">
    <source>
        <dbReference type="EMBL" id="ANZ65729.1"/>
    </source>
</evidence>
<evidence type="ECO:0008006" key="3">
    <source>
        <dbReference type="Google" id="ProtNLM"/>
    </source>
</evidence>
<proteinExistence type="predicted"/>
<evidence type="ECO:0000313" key="2">
    <source>
        <dbReference type="Proteomes" id="UP000093267"/>
    </source>
</evidence>